<dbReference type="Gramene" id="FCD_00008628-RA">
    <property type="protein sequence ID" value="FCD_00008628-RA:cds"/>
    <property type="gene ID" value="FCD_00008628"/>
</dbReference>
<proteinExistence type="predicted"/>
<protein>
    <submittedName>
        <fullName evidence="1">Uncharacterized protein</fullName>
    </submittedName>
</protein>
<name>A0AA87ZCS8_FICCA</name>
<dbReference type="EMBL" id="BTGU01000002">
    <property type="protein sequence ID" value="GMN29205.1"/>
    <property type="molecule type" value="Genomic_DNA"/>
</dbReference>
<reference evidence="1" key="1">
    <citation type="submission" date="2023-07" db="EMBL/GenBank/DDBJ databases">
        <title>draft genome sequence of fig (Ficus carica).</title>
        <authorList>
            <person name="Takahashi T."/>
            <person name="Nishimura K."/>
        </authorList>
    </citation>
    <scope>NUCLEOTIDE SEQUENCE</scope>
</reference>
<evidence type="ECO:0000313" key="1">
    <source>
        <dbReference type="EMBL" id="GMN29205.1"/>
    </source>
</evidence>
<dbReference type="AlphaFoldDB" id="A0AA87ZCS8"/>
<sequence>MASLTTDVLSKLLVNTDSKRRLMDLGKGKMGKWEWEVELGFWSDEETEEGGTLGRKFVIVVWPLEERIVEVKLRTI</sequence>
<gene>
    <name evidence="1" type="ORF">TIFTF001_002349</name>
</gene>
<accession>A0AA87ZCS8</accession>
<comment type="caution">
    <text evidence="1">The sequence shown here is derived from an EMBL/GenBank/DDBJ whole genome shotgun (WGS) entry which is preliminary data.</text>
</comment>
<dbReference type="Proteomes" id="UP001187192">
    <property type="component" value="Unassembled WGS sequence"/>
</dbReference>
<keyword evidence="2" id="KW-1185">Reference proteome</keyword>
<evidence type="ECO:0000313" key="2">
    <source>
        <dbReference type="Proteomes" id="UP001187192"/>
    </source>
</evidence>
<organism evidence="1 2">
    <name type="scientific">Ficus carica</name>
    <name type="common">Common fig</name>
    <dbReference type="NCBI Taxonomy" id="3494"/>
    <lineage>
        <taxon>Eukaryota</taxon>
        <taxon>Viridiplantae</taxon>
        <taxon>Streptophyta</taxon>
        <taxon>Embryophyta</taxon>
        <taxon>Tracheophyta</taxon>
        <taxon>Spermatophyta</taxon>
        <taxon>Magnoliopsida</taxon>
        <taxon>eudicotyledons</taxon>
        <taxon>Gunneridae</taxon>
        <taxon>Pentapetalae</taxon>
        <taxon>rosids</taxon>
        <taxon>fabids</taxon>
        <taxon>Rosales</taxon>
        <taxon>Moraceae</taxon>
        <taxon>Ficeae</taxon>
        <taxon>Ficus</taxon>
    </lineage>
</organism>